<dbReference type="AlphaFoldDB" id="A0A644XVH8"/>
<name>A0A644XVH8_9ZZZZ</name>
<evidence type="ECO:0000313" key="1">
    <source>
        <dbReference type="EMBL" id="MPM18313.1"/>
    </source>
</evidence>
<proteinExistence type="predicted"/>
<gene>
    <name evidence="1" type="ORF">SDC9_64719</name>
</gene>
<dbReference type="EMBL" id="VSSQ01002959">
    <property type="protein sequence ID" value="MPM18313.1"/>
    <property type="molecule type" value="Genomic_DNA"/>
</dbReference>
<organism evidence="1">
    <name type="scientific">bioreactor metagenome</name>
    <dbReference type="NCBI Taxonomy" id="1076179"/>
    <lineage>
        <taxon>unclassified sequences</taxon>
        <taxon>metagenomes</taxon>
        <taxon>ecological metagenomes</taxon>
    </lineage>
</organism>
<protein>
    <submittedName>
        <fullName evidence="1">Uncharacterized protein</fullName>
    </submittedName>
</protein>
<reference evidence="1" key="1">
    <citation type="submission" date="2019-08" db="EMBL/GenBank/DDBJ databases">
        <authorList>
            <person name="Kucharzyk K."/>
            <person name="Murdoch R.W."/>
            <person name="Higgins S."/>
            <person name="Loffler F."/>
        </authorList>
    </citation>
    <scope>NUCLEOTIDE SEQUENCE</scope>
</reference>
<comment type="caution">
    <text evidence="1">The sequence shown here is derived from an EMBL/GenBank/DDBJ whole genome shotgun (WGS) entry which is preliminary data.</text>
</comment>
<sequence length="369" mass="40480">MAGSGVPAKARYLFLSERGPNTCERCLSYHGQMFSLVDVPIPPIHGNCRCELLAMDSRMEAIYRASPQGFMEAFQQAKGDEDGGVFLLDHDAFPMNITPDHLTRITLPSGHMVVDLSRPNSWDGSGGYDLAAAAAAYFSGLASDAKDLFEYFLNAQAARGEKKWSSLGGFMDWLTLGIVSGTWRGFVDRHNEMVANPNLYNIVNAFTGGFLDTLKGAVTPEEPWSLEHWLDILGTVLTVYAAYQTAVNVKNILVGGGDDMLRAGGTLADDVDDIVRNAGLTRAQIDDIIKMPRGQRPDPSIYLTKEYIDHHLSQFKDGVTKFYAKAPTGTVGPREETFIFPLSHADDMITQATGDIRVLGSYRALTREV</sequence>
<accession>A0A644XVH8</accession>